<dbReference type="Proteomes" id="UP000005384">
    <property type="component" value="Unassembled WGS sequence"/>
</dbReference>
<evidence type="ECO:0000256" key="3">
    <source>
        <dbReference type="SAM" id="MobiDB-lite"/>
    </source>
</evidence>
<dbReference type="Gene3D" id="2.10.270.10">
    <property type="entry name" value="Cholin Binding"/>
    <property type="match status" value="1"/>
</dbReference>
<dbReference type="EMBL" id="ADLN01000083">
    <property type="protein sequence ID" value="EHI58849.1"/>
    <property type="molecule type" value="Genomic_DNA"/>
</dbReference>
<dbReference type="Pfam" id="PF19085">
    <property type="entry name" value="Choline_bind_2"/>
    <property type="match status" value="1"/>
</dbReference>
<dbReference type="SUPFAM" id="SSF69360">
    <property type="entry name" value="Cell wall binding repeat"/>
    <property type="match status" value="1"/>
</dbReference>
<sequence length="348" mass="39317">MKKKLALLLAISTLTIIGTTNAFAHDLVIEGEERTGKSYPTISGSYYTYDENIGSDVKKDVTIHLIPKNERFRVSENDYSDGTGVAIYYLALGDRNSSSTNESYNGGSSAFLYDYVDSLWYEQGVYYDFNSLAEIGNFSMDRDTAFFPVVFKEYSEYDWSLEELNPYIFKLVDAPLLEIDVATDSNASGDISTDIPNTGGSSNHSGSSSSGGTGRKISSVNPANVNGEWIKDDNGWWFKKMDGSYPKNEWIMNNNIWYFFDEAGYMKTNWIEINGVKYFLNPDGAMVSNDWTFQDGKWYYLNSTGAMQANCWIKWKGLWYYLTADGTLAVDTVTPDNYRVDLNGVWIE</sequence>
<evidence type="ECO:0000256" key="1">
    <source>
        <dbReference type="ARBA" id="ARBA00022737"/>
    </source>
</evidence>
<evidence type="ECO:0000313" key="6">
    <source>
        <dbReference type="Proteomes" id="UP000005384"/>
    </source>
</evidence>
<dbReference type="PROSITE" id="PS51170">
    <property type="entry name" value="CW"/>
    <property type="match status" value="3"/>
</dbReference>
<dbReference type="OrthoDB" id="1928949at2"/>
<dbReference type="InterPro" id="IPR018337">
    <property type="entry name" value="Cell_wall/Cho-bd_repeat"/>
</dbReference>
<feature type="chain" id="PRO_5003478821" evidence="4">
    <location>
        <begin position="25"/>
        <end position="348"/>
    </location>
</feature>
<accession>G5II33</accession>
<keyword evidence="4" id="KW-0732">Signal</keyword>
<feature type="signal peptide" evidence="4">
    <location>
        <begin position="1"/>
        <end position="24"/>
    </location>
</feature>
<protein>
    <submittedName>
        <fullName evidence="5">Uncharacterized protein</fullName>
    </submittedName>
</protein>
<evidence type="ECO:0000256" key="4">
    <source>
        <dbReference type="SAM" id="SignalP"/>
    </source>
</evidence>
<comment type="caution">
    <text evidence="5">The sequence shown here is derived from an EMBL/GenBank/DDBJ whole genome shotgun (WGS) entry which is preliminary data.</text>
</comment>
<evidence type="ECO:0000256" key="2">
    <source>
        <dbReference type="PROSITE-ProRule" id="PRU00591"/>
    </source>
</evidence>
<dbReference type="HOGENOM" id="CLU_969065_0_0_9"/>
<feature type="repeat" description="Cell wall-binding" evidence="2">
    <location>
        <begin position="247"/>
        <end position="266"/>
    </location>
</feature>
<feature type="repeat" description="Cell wall-binding" evidence="2">
    <location>
        <begin position="267"/>
        <end position="286"/>
    </location>
</feature>
<reference evidence="5 6" key="1">
    <citation type="submission" date="2011-08" db="EMBL/GenBank/DDBJ databases">
        <title>The Genome Sequence of Clostridium hathewayi WAL-18680.</title>
        <authorList>
            <consortium name="The Broad Institute Genome Sequencing Platform"/>
            <person name="Earl A."/>
            <person name="Ward D."/>
            <person name="Feldgarden M."/>
            <person name="Gevers D."/>
            <person name="Finegold S.M."/>
            <person name="Summanen P.H."/>
            <person name="Molitoris D.R."/>
            <person name="Song M."/>
            <person name="Daigneault M."/>
            <person name="Allen-Vercoe E."/>
            <person name="Young S.K."/>
            <person name="Zeng Q."/>
            <person name="Gargeya S."/>
            <person name="Fitzgerald M."/>
            <person name="Haas B."/>
            <person name="Abouelleil A."/>
            <person name="Alvarado L."/>
            <person name="Arachchi H.M."/>
            <person name="Berlin A."/>
            <person name="Brown A."/>
            <person name="Chapman S.B."/>
            <person name="Chen Z."/>
            <person name="Dunbar C."/>
            <person name="Freedman E."/>
            <person name="Gearin G."/>
            <person name="Gellesch M."/>
            <person name="Goldberg J."/>
            <person name="Griggs A."/>
            <person name="Gujja S."/>
            <person name="Heiman D."/>
            <person name="Howarth C."/>
            <person name="Larson L."/>
            <person name="Lui A."/>
            <person name="MacDonald P.J.P."/>
            <person name="Montmayeur A."/>
            <person name="Murphy C."/>
            <person name="Neiman D."/>
            <person name="Pearson M."/>
            <person name="Priest M."/>
            <person name="Roberts A."/>
            <person name="Saif S."/>
            <person name="Shea T."/>
            <person name="Shenoy N."/>
            <person name="Sisk P."/>
            <person name="Stolte C."/>
            <person name="Sykes S."/>
            <person name="Wortman J."/>
            <person name="Nusbaum C."/>
            <person name="Birren B."/>
        </authorList>
    </citation>
    <scope>NUCLEOTIDE SEQUENCE [LARGE SCALE GENOMIC DNA]</scope>
    <source>
        <strain evidence="5 6">WAL-18680</strain>
    </source>
</reference>
<organism evidence="5 6">
    <name type="scientific">Hungatella hathewayi WAL-18680</name>
    <dbReference type="NCBI Taxonomy" id="742737"/>
    <lineage>
        <taxon>Bacteria</taxon>
        <taxon>Bacillati</taxon>
        <taxon>Bacillota</taxon>
        <taxon>Clostridia</taxon>
        <taxon>Lachnospirales</taxon>
        <taxon>Lachnospiraceae</taxon>
        <taxon>Hungatella</taxon>
    </lineage>
</organism>
<dbReference type="Pfam" id="PF19127">
    <property type="entry name" value="Choline_bind_3"/>
    <property type="match status" value="1"/>
</dbReference>
<dbReference type="AlphaFoldDB" id="G5II33"/>
<proteinExistence type="predicted"/>
<dbReference type="RefSeq" id="WP_006781140.1">
    <property type="nucleotide sequence ID" value="NZ_CP040506.1"/>
</dbReference>
<feature type="repeat" description="Cell wall-binding" evidence="2">
    <location>
        <begin position="288"/>
        <end position="307"/>
    </location>
</feature>
<dbReference type="PATRIC" id="fig|742737.3.peg.3134"/>
<feature type="compositionally biased region" description="Low complexity" evidence="3">
    <location>
        <begin position="199"/>
        <end position="208"/>
    </location>
</feature>
<keyword evidence="6" id="KW-1185">Reference proteome</keyword>
<name>G5II33_9FIRM</name>
<evidence type="ECO:0000313" key="5">
    <source>
        <dbReference type="EMBL" id="EHI58849.1"/>
    </source>
</evidence>
<gene>
    <name evidence="5" type="ORF">HMPREF9473_03161</name>
</gene>
<keyword evidence="1" id="KW-0677">Repeat</keyword>
<feature type="region of interest" description="Disordered" evidence="3">
    <location>
        <begin position="190"/>
        <end position="220"/>
    </location>
</feature>